<name>A0A8S1CAP9_9INSE</name>
<dbReference type="Gene3D" id="3.40.50.1110">
    <property type="entry name" value="SGNH hydrolase"/>
    <property type="match status" value="1"/>
</dbReference>
<dbReference type="InterPro" id="IPR036514">
    <property type="entry name" value="SGNH_hydro_sf"/>
</dbReference>
<dbReference type="PANTHER" id="PTHR22901">
    <property type="entry name" value="SIALATE O-ACETYLESTERASE"/>
    <property type="match status" value="1"/>
</dbReference>
<dbReference type="EMBL" id="CADEPI010000025">
    <property type="protein sequence ID" value="CAB3366517.1"/>
    <property type="molecule type" value="Genomic_DNA"/>
</dbReference>
<evidence type="ECO:0000259" key="3">
    <source>
        <dbReference type="Pfam" id="PF03629"/>
    </source>
</evidence>
<dbReference type="SUPFAM" id="SSF52266">
    <property type="entry name" value="SGNH hydrolase"/>
    <property type="match status" value="1"/>
</dbReference>
<keyword evidence="2" id="KW-0732">Signal</keyword>
<dbReference type="GO" id="GO:0001681">
    <property type="term" value="F:sialate O-acetylesterase activity"/>
    <property type="evidence" value="ECO:0007669"/>
    <property type="project" value="InterPro"/>
</dbReference>
<evidence type="ECO:0000256" key="2">
    <source>
        <dbReference type="SAM" id="SignalP"/>
    </source>
</evidence>
<dbReference type="Pfam" id="PF03629">
    <property type="entry name" value="SASA"/>
    <property type="match status" value="1"/>
</dbReference>
<comment type="caution">
    <text evidence="4">The sequence shown here is derived from an EMBL/GenBank/DDBJ whole genome shotgun (WGS) entry which is preliminary data.</text>
</comment>
<dbReference type="Proteomes" id="UP000494165">
    <property type="component" value="Unassembled WGS sequence"/>
</dbReference>
<evidence type="ECO:0000256" key="1">
    <source>
        <dbReference type="ARBA" id="ARBA00022801"/>
    </source>
</evidence>
<accession>A0A8S1CAP9</accession>
<dbReference type="PANTHER" id="PTHR22901:SF0">
    <property type="entry name" value="SIALATE O-ACETYLESTERASE"/>
    <property type="match status" value="1"/>
</dbReference>
<protein>
    <recommendedName>
        <fullName evidence="3">Sialate O-acetylesterase domain-containing protein</fullName>
    </recommendedName>
</protein>
<keyword evidence="5" id="KW-1185">Reference proteome</keyword>
<proteinExistence type="predicted"/>
<dbReference type="GO" id="GO:0005975">
    <property type="term" value="P:carbohydrate metabolic process"/>
    <property type="evidence" value="ECO:0007669"/>
    <property type="project" value="TreeGrafter"/>
</dbReference>
<feature type="chain" id="PRO_5035832525" description="Sialate O-acetylesterase domain-containing protein" evidence="2">
    <location>
        <begin position="22"/>
        <end position="498"/>
    </location>
</feature>
<dbReference type="AlphaFoldDB" id="A0A8S1CAP9"/>
<gene>
    <name evidence="4" type="ORF">CLODIP_2_CD00088</name>
</gene>
<keyword evidence="1" id="KW-0378">Hydrolase</keyword>
<reference evidence="4 5" key="1">
    <citation type="submission" date="2020-04" db="EMBL/GenBank/DDBJ databases">
        <authorList>
            <person name="Alioto T."/>
            <person name="Alioto T."/>
            <person name="Gomez Garrido J."/>
        </authorList>
    </citation>
    <scope>NUCLEOTIDE SEQUENCE [LARGE SCALE GENOMIC DNA]</scope>
</reference>
<organism evidence="4 5">
    <name type="scientific">Cloeon dipterum</name>
    <dbReference type="NCBI Taxonomy" id="197152"/>
    <lineage>
        <taxon>Eukaryota</taxon>
        <taxon>Metazoa</taxon>
        <taxon>Ecdysozoa</taxon>
        <taxon>Arthropoda</taxon>
        <taxon>Hexapoda</taxon>
        <taxon>Insecta</taxon>
        <taxon>Pterygota</taxon>
        <taxon>Palaeoptera</taxon>
        <taxon>Ephemeroptera</taxon>
        <taxon>Pisciforma</taxon>
        <taxon>Baetidae</taxon>
        <taxon>Cloeon</taxon>
    </lineage>
</organism>
<dbReference type="InterPro" id="IPR039329">
    <property type="entry name" value="SIAE"/>
</dbReference>
<dbReference type="OrthoDB" id="42638at2759"/>
<evidence type="ECO:0000313" key="4">
    <source>
        <dbReference type="EMBL" id="CAB3366517.1"/>
    </source>
</evidence>
<feature type="signal peptide" evidence="2">
    <location>
        <begin position="1"/>
        <end position="21"/>
    </location>
</feature>
<evidence type="ECO:0000313" key="5">
    <source>
        <dbReference type="Proteomes" id="UP000494165"/>
    </source>
</evidence>
<sequence>MQNLLLFSVLVAYALLQTCDAQSFRLSNTFQSNMMLQQSPKRARIWGYGQIGATVLISFEQFSDSVTIGGNATWSFVMPAHVSGGPHSILIEHNARIGLKESALLENVYFGDIWLCAGEGNMELPMKDILDSATEIANVMQYSSKIWTAKLQPSTASRELNEPYPYNQAWSQLKAENVPEFSALCLLYATRLLDQVPDHPPIGLIQATYASSNIEGWISTRVIDVCNTTQSPEFGQGLVEESSIWNAMIHPLTSNSIRGVIWHQGESNVQYNLPYYTCQFKNLTFDWADTFFDGTVPTTPEGWYFPFGFVQLGPMEGENDQLVSDLRLHQTFDTEVAPNNFNNETFMAPAYDLYDSSSPFGSVYFRDKQTVARRLAHSFVFLYYDRFDLEFVGPIPSIRRDDLTMCTVTYSWQVQFNGQAGDPSGFYFRRSDGVWVEAPIYNVTSDTLTYMIEETATDMAYGWSAKPCDYKSCPVYSTDRGPDGLPAIIMSFPLFKSP</sequence>
<dbReference type="InterPro" id="IPR005181">
    <property type="entry name" value="SASA"/>
</dbReference>
<feature type="domain" description="Sialate O-acetylesterase" evidence="3">
    <location>
        <begin position="112"/>
        <end position="284"/>
    </location>
</feature>